<evidence type="ECO:0000259" key="6">
    <source>
        <dbReference type="PROSITE" id="PS51352"/>
    </source>
</evidence>
<organism evidence="7 8">
    <name type="scientific">Alkalispirillum mobile</name>
    <dbReference type="NCBI Taxonomy" id="85925"/>
    <lineage>
        <taxon>Bacteria</taxon>
        <taxon>Pseudomonadati</taxon>
        <taxon>Pseudomonadota</taxon>
        <taxon>Gammaproteobacteria</taxon>
        <taxon>Chromatiales</taxon>
        <taxon>Ectothiorhodospiraceae</taxon>
        <taxon>Alkalispirillum</taxon>
    </lineage>
</organism>
<evidence type="ECO:0000313" key="8">
    <source>
        <dbReference type="Proteomes" id="UP000275461"/>
    </source>
</evidence>
<feature type="binding site" evidence="3">
    <location>
        <position position="173"/>
    </location>
    <ligand>
        <name>Cu cation</name>
        <dbReference type="ChEBI" id="CHEBI:23378"/>
    </ligand>
</feature>
<dbReference type="FunFam" id="3.40.30.10:FF:000013">
    <property type="entry name" value="Blast:Protein SCO1 homolog, mitochondrial"/>
    <property type="match status" value="1"/>
</dbReference>
<dbReference type="PANTHER" id="PTHR12151:SF25">
    <property type="entry name" value="LINALOOL DEHYDRATASE_ISOMERASE DOMAIN-CONTAINING PROTEIN"/>
    <property type="match status" value="1"/>
</dbReference>
<feature type="binding site" evidence="3">
    <location>
        <position position="83"/>
    </location>
    <ligand>
        <name>Cu cation</name>
        <dbReference type="ChEBI" id="CHEBI:23378"/>
    </ligand>
</feature>
<accession>A0A498C238</accession>
<feature type="disulfide bond" description="Redox-active" evidence="4">
    <location>
        <begin position="79"/>
        <end position="83"/>
    </location>
</feature>
<dbReference type="InterPro" id="IPR003782">
    <property type="entry name" value="SCO1/SenC"/>
</dbReference>
<protein>
    <submittedName>
        <fullName evidence="7">Protein SCO1/2</fullName>
    </submittedName>
</protein>
<keyword evidence="2 3" id="KW-0186">Copper</keyword>
<dbReference type="PANTHER" id="PTHR12151">
    <property type="entry name" value="ELECTRON TRANSPORT PROTIN SCO1/SENC FAMILY MEMBER"/>
    <property type="match status" value="1"/>
</dbReference>
<dbReference type="Gene3D" id="3.40.30.10">
    <property type="entry name" value="Glutaredoxin"/>
    <property type="match status" value="1"/>
</dbReference>
<name>A0A498C238_9GAMM</name>
<proteinExistence type="inferred from homology"/>
<comment type="caution">
    <text evidence="7">The sequence shown here is derived from an EMBL/GenBank/DDBJ whole genome shotgun (WGS) entry which is preliminary data.</text>
</comment>
<keyword evidence="4" id="KW-1015">Disulfide bond</keyword>
<dbReference type="AlphaFoldDB" id="A0A498C238"/>
<dbReference type="CDD" id="cd02968">
    <property type="entry name" value="SCO"/>
    <property type="match status" value="1"/>
</dbReference>
<dbReference type="SUPFAM" id="SSF52833">
    <property type="entry name" value="Thioredoxin-like"/>
    <property type="match status" value="1"/>
</dbReference>
<keyword evidence="5" id="KW-0732">Signal</keyword>
<feature type="binding site" evidence="3">
    <location>
        <position position="79"/>
    </location>
    <ligand>
        <name>Cu cation</name>
        <dbReference type="ChEBI" id="CHEBI:23378"/>
    </ligand>
</feature>
<comment type="similarity">
    <text evidence="1">Belongs to the SCO1/2 family.</text>
</comment>
<dbReference type="RefSeq" id="WP_121442285.1">
    <property type="nucleotide sequence ID" value="NZ_RCDA01000002.1"/>
</dbReference>
<feature type="signal peptide" evidence="5">
    <location>
        <begin position="1"/>
        <end position="21"/>
    </location>
</feature>
<feature type="chain" id="PRO_5019835017" evidence="5">
    <location>
        <begin position="22"/>
        <end position="212"/>
    </location>
</feature>
<dbReference type="Proteomes" id="UP000275461">
    <property type="component" value="Unassembled WGS sequence"/>
</dbReference>
<dbReference type="EMBL" id="RCDA01000002">
    <property type="protein sequence ID" value="RLK48636.1"/>
    <property type="molecule type" value="Genomic_DNA"/>
</dbReference>
<sequence length="212" mass="23978">MKHWMPWILVALIALSGGAWSAAWLSGSGPSEPPETEATWLEGGRVITDFDLIDQDETRFDNERLQGQWTFMFFGFTYCPDICPMSLAAMNQIESLLAETGDDEDLQVVFVSVDPERDTPERLAEYVSWFGEDYLGVTGEMERIEVLTRDLGIVHARHDTGDGDGDGDYQIDHSAQFLLINPDGHLQAIFRYPHEPESIASDFRQMRAYHEG</sequence>
<evidence type="ECO:0000256" key="4">
    <source>
        <dbReference type="PIRSR" id="PIRSR603782-2"/>
    </source>
</evidence>
<feature type="domain" description="Thioredoxin" evidence="6">
    <location>
        <begin position="41"/>
        <end position="212"/>
    </location>
</feature>
<keyword evidence="3" id="KW-0479">Metal-binding</keyword>
<dbReference type="OrthoDB" id="9790194at2"/>
<evidence type="ECO:0000256" key="2">
    <source>
        <dbReference type="ARBA" id="ARBA00023008"/>
    </source>
</evidence>
<evidence type="ECO:0000256" key="3">
    <source>
        <dbReference type="PIRSR" id="PIRSR603782-1"/>
    </source>
</evidence>
<dbReference type="Pfam" id="PF02630">
    <property type="entry name" value="SCO1-SenC"/>
    <property type="match status" value="1"/>
</dbReference>
<keyword evidence="8" id="KW-1185">Reference proteome</keyword>
<gene>
    <name evidence="7" type="ORF">DFR31_1743</name>
</gene>
<evidence type="ECO:0000313" key="7">
    <source>
        <dbReference type="EMBL" id="RLK48636.1"/>
    </source>
</evidence>
<evidence type="ECO:0000256" key="5">
    <source>
        <dbReference type="SAM" id="SignalP"/>
    </source>
</evidence>
<dbReference type="PROSITE" id="PS51352">
    <property type="entry name" value="THIOREDOXIN_2"/>
    <property type="match status" value="1"/>
</dbReference>
<evidence type="ECO:0000256" key="1">
    <source>
        <dbReference type="ARBA" id="ARBA00010996"/>
    </source>
</evidence>
<dbReference type="GO" id="GO:0046872">
    <property type="term" value="F:metal ion binding"/>
    <property type="evidence" value="ECO:0007669"/>
    <property type="project" value="UniProtKB-KW"/>
</dbReference>
<dbReference type="InterPro" id="IPR013766">
    <property type="entry name" value="Thioredoxin_domain"/>
</dbReference>
<reference evidence="7 8" key="1">
    <citation type="submission" date="2018-10" db="EMBL/GenBank/DDBJ databases">
        <title>Genomic Encyclopedia of Type Strains, Phase IV (KMG-IV): sequencing the most valuable type-strain genomes for metagenomic binning, comparative biology and taxonomic classification.</title>
        <authorList>
            <person name="Goeker M."/>
        </authorList>
    </citation>
    <scope>NUCLEOTIDE SEQUENCE [LARGE SCALE GENOMIC DNA]</scope>
    <source>
        <strain evidence="7 8">DSM 12769</strain>
    </source>
</reference>
<dbReference type="InterPro" id="IPR036249">
    <property type="entry name" value="Thioredoxin-like_sf"/>
</dbReference>